<dbReference type="PROSITE" id="PS50127">
    <property type="entry name" value="UBC_2"/>
    <property type="match status" value="1"/>
</dbReference>
<evidence type="ECO:0000259" key="1">
    <source>
        <dbReference type="PROSITE" id="PS50127"/>
    </source>
</evidence>
<name>A0A9P0E5B8_NEZVI</name>
<dbReference type="InterPro" id="IPR016135">
    <property type="entry name" value="UBQ-conjugating_enzyme/RWD"/>
</dbReference>
<feature type="domain" description="UBC core" evidence="1">
    <location>
        <begin position="4"/>
        <end position="150"/>
    </location>
</feature>
<sequence length="150" mass="16953">MTTLAKVRLMKDLRRIQIDPPPGISGCPSDDNLFEWDAIIVGPLDTLYENGIFKLHLFFSENYPIDPPLVKFISRIFHPNVFHDGMVCMNTLVTLWTPALDVAAVLTSIQSLLAEPYFDSPANETATVFYTQNKKGYAKMVRECVDLTLQ</sequence>
<evidence type="ECO:0000313" key="3">
    <source>
        <dbReference type="Proteomes" id="UP001152798"/>
    </source>
</evidence>
<dbReference type="OrthoDB" id="9984419at2759"/>
<dbReference type="SMART" id="SM00212">
    <property type="entry name" value="UBCc"/>
    <property type="match status" value="1"/>
</dbReference>
<dbReference type="Proteomes" id="UP001152798">
    <property type="component" value="Chromosome 2"/>
</dbReference>
<dbReference type="InterPro" id="IPR050113">
    <property type="entry name" value="Ub_conjugating_enzyme"/>
</dbReference>
<dbReference type="AlphaFoldDB" id="A0A9P0E5B8"/>
<proteinExistence type="predicted"/>
<dbReference type="Gene3D" id="3.10.110.10">
    <property type="entry name" value="Ubiquitin Conjugating Enzyme"/>
    <property type="match status" value="1"/>
</dbReference>
<organism evidence="2 3">
    <name type="scientific">Nezara viridula</name>
    <name type="common">Southern green stink bug</name>
    <name type="synonym">Cimex viridulus</name>
    <dbReference type="NCBI Taxonomy" id="85310"/>
    <lineage>
        <taxon>Eukaryota</taxon>
        <taxon>Metazoa</taxon>
        <taxon>Ecdysozoa</taxon>
        <taxon>Arthropoda</taxon>
        <taxon>Hexapoda</taxon>
        <taxon>Insecta</taxon>
        <taxon>Pterygota</taxon>
        <taxon>Neoptera</taxon>
        <taxon>Paraneoptera</taxon>
        <taxon>Hemiptera</taxon>
        <taxon>Heteroptera</taxon>
        <taxon>Panheteroptera</taxon>
        <taxon>Pentatomomorpha</taxon>
        <taxon>Pentatomoidea</taxon>
        <taxon>Pentatomidae</taxon>
        <taxon>Pentatominae</taxon>
        <taxon>Nezara</taxon>
    </lineage>
</organism>
<gene>
    <name evidence="2" type="ORF">NEZAVI_LOCUS4744</name>
</gene>
<accession>A0A9P0E5B8</accession>
<protein>
    <recommendedName>
        <fullName evidence="1">UBC core domain-containing protein</fullName>
    </recommendedName>
</protein>
<dbReference type="PANTHER" id="PTHR24067">
    <property type="entry name" value="UBIQUITIN-CONJUGATING ENZYME E2"/>
    <property type="match status" value="1"/>
</dbReference>
<dbReference type="SUPFAM" id="SSF54495">
    <property type="entry name" value="UBC-like"/>
    <property type="match status" value="1"/>
</dbReference>
<dbReference type="InterPro" id="IPR000608">
    <property type="entry name" value="UBC"/>
</dbReference>
<dbReference type="EMBL" id="OV725078">
    <property type="protein sequence ID" value="CAH1394209.1"/>
    <property type="molecule type" value="Genomic_DNA"/>
</dbReference>
<dbReference type="Pfam" id="PF00179">
    <property type="entry name" value="UQ_con"/>
    <property type="match status" value="1"/>
</dbReference>
<evidence type="ECO:0000313" key="2">
    <source>
        <dbReference type="EMBL" id="CAH1394209.1"/>
    </source>
</evidence>
<keyword evidence="3" id="KW-1185">Reference proteome</keyword>
<reference evidence="2" key="1">
    <citation type="submission" date="2022-01" db="EMBL/GenBank/DDBJ databases">
        <authorList>
            <person name="King R."/>
        </authorList>
    </citation>
    <scope>NUCLEOTIDE SEQUENCE</scope>
</reference>